<reference evidence="8" key="1">
    <citation type="submission" date="2020-05" db="EMBL/GenBank/DDBJ databases">
        <authorList>
            <person name="Chiriac C."/>
            <person name="Salcher M."/>
            <person name="Ghai R."/>
            <person name="Kavagutti S V."/>
        </authorList>
    </citation>
    <scope>NUCLEOTIDE SEQUENCE</scope>
</reference>
<dbReference type="EMBL" id="CAEZTC010000016">
    <property type="protein sequence ID" value="CAB4551835.1"/>
    <property type="molecule type" value="Genomic_DNA"/>
</dbReference>
<gene>
    <name evidence="8" type="ORF">UFOPK1572_00224</name>
</gene>
<feature type="transmembrane region" description="Helical" evidence="6">
    <location>
        <begin position="364"/>
        <end position="384"/>
    </location>
</feature>
<evidence type="ECO:0000256" key="5">
    <source>
        <dbReference type="ARBA" id="ARBA00023136"/>
    </source>
</evidence>
<feature type="transmembrane region" description="Helical" evidence="6">
    <location>
        <begin position="306"/>
        <end position="328"/>
    </location>
</feature>
<keyword evidence="2" id="KW-1003">Cell membrane</keyword>
<evidence type="ECO:0000256" key="3">
    <source>
        <dbReference type="ARBA" id="ARBA00022692"/>
    </source>
</evidence>
<evidence type="ECO:0000256" key="4">
    <source>
        <dbReference type="ARBA" id="ARBA00022989"/>
    </source>
</evidence>
<feature type="transmembrane region" description="Helical" evidence="6">
    <location>
        <begin position="140"/>
        <end position="166"/>
    </location>
</feature>
<sequence length="389" mass="41154">MFARYLDQSYAPVVLKNLDRLVWARLVSNACYRFAPPFIAVIARGLDVTVAQLGVAFMIGEFAGLLSPVIGRFIDRGNRLVSMLFGVSLPTTSVIILAVAPNLWIFGAGMFLLSSSKVLFDTSLIVWVNDHVPYERRGRIVGIIETSWALSLFIGVAAMGITTALFSWRAGFLLGAVAMAISGALIATGLPRNDAHAPPQSIQRGKVPRNGLYIFASAFLLMGASQCVGITFGPWFEDEFGFTSLGLIVIVVVLGVFELGSSIGSSRVTDQWGKEKSVMRGVIAMAIAGVLMTVGHQFAFLAIPMLIIYVAGFEFALVSMLPIAANLVPTAGGIGLGLTVGAGTLGRAIFSSVATSLYDWVGPLGPAVAATVLAVLTALAISGYSRSLR</sequence>
<evidence type="ECO:0000256" key="2">
    <source>
        <dbReference type="ARBA" id="ARBA00022475"/>
    </source>
</evidence>
<dbReference type="InterPro" id="IPR050189">
    <property type="entry name" value="MFS_Efflux_Transporters"/>
</dbReference>
<feature type="domain" description="Major facilitator superfamily (MFS) profile" evidence="7">
    <location>
        <begin position="1"/>
        <end position="389"/>
    </location>
</feature>
<evidence type="ECO:0000256" key="6">
    <source>
        <dbReference type="SAM" id="Phobius"/>
    </source>
</evidence>
<evidence type="ECO:0000313" key="8">
    <source>
        <dbReference type="EMBL" id="CAB4551835.1"/>
    </source>
</evidence>
<dbReference type="GO" id="GO:0005886">
    <property type="term" value="C:plasma membrane"/>
    <property type="evidence" value="ECO:0007669"/>
    <property type="project" value="UniProtKB-SubCell"/>
</dbReference>
<feature type="transmembrane region" description="Helical" evidence="6">
    <location>
        <begin position="21"/>
        <end position="43"/>
    </location>
</feature>
<accession>A0A6J6CL35</accession>
<keyword evidence="3 6" id="KW-0812">Transmembrane</keyword>
<dbReference type="GO" id="GO:0022857">
    <property type="term" value="F:transmembrane transporter activity"/>
    <property type="evidence" value="ECO:0007669"/>
    <property type="project" value="InterPro"/>
</dbReference>
<dbReference type="AlphaFoldDB" id="A0A6J6CL35"/>
<feature type="transmembrane region" description="Helical" evidence="6">
    <location>
        <begin position="212"/>
        <end position="236"/>
    </location>
</feature>
<feature type="transmembrane region" description="Helical" evidence="6">
    <location>
        <begin position="281"/>
        <end position="300"/>
    </location>
</feature>
<dbReference type="PANTHER" id="PTHR43124">
    <property type="entry name" value="PURINE EFFLUX PUMP PBUE"/>
    <property type="match status" value="1"/>
</dbReference>
<proteinExistence type="predicted"/>
<dbReference type="InterPro" id="IPR011701">
    <property type="entry name" value="MFS"/>
</dbReference>
<feature type="transmembrane region" description="Helical" evidence="6">
    <location>
        <begin position="242"/>
        <end position="260"/>
    </location>
</feature>
<evidence type="ECO:0000259" key="7">
    <source>
        <dbReference type="PROSITE" id="PS50850"/>
    </source>
</evidence>
<protein>
    <submittedName>
        <fullName evidence="8">Unannotated protein</fullName>
    </submittedName>
</protein>
<feature type="transmembrane region" description="Helical" evidence="6">
    <location>
        <begin position="49"/>
        <end position="68"/>
    </location>
</feature>
<dbReference type="Pfam" id="PF07690">
    <property type="entry name" value="MFS_1"/>
    <property type="match status" value="1"/>
</dbReference>
<feature type="transmembrane region" description="Helical" evidence="6">
    <location>
        <begin position="335"/>
        <end position="358"/>
    </location>
</feature>
<feature type="transmembrane region" description="Helical" evidence="6">
    <location>
        <begin position="105"/>
        <end position="128"/>
    </location>
</feature>
<dbReference type="InterPro" id="IPR036259">
    <property type="entry name" value="MFS_trans_sf"/>
</dbReference>
<keyword evidence="4 6" id="KW-1133">Transmembrane helix</keyword>
<dbReference type="InterPro" id="IPR020846">
    <property type="entry name" value="MFS_dom"/>
</dbReference>
<keyword evidence="5 6" id="KW-0472">Membrane</keyword>
<dbReference type="PROSITE" id="PS50850">
    <property type="entry name" value="MFS"/>
    <property type="match status" value="1"/>
</dbReference>
<dbReference type="SUPFAM" id="SSF103473">
    <property type="entry name" value="MFS general substrate transporter"/>
    <property type="match status" value="1"/>
</dbReference>
<organism evidence="8">
    <name type="scientific">freshwater metagenome</name>
    <dbReference type="NCBI Taxonomy" id="449393"/>
    <lineage>
        <taxon>unclassified sequences</taxon>
        <taxon>metagenomes</taxon>
        <taxon>ecological metagenomes</taxon>
    </lineage>
</organism>
<dbReference type="Gene3D" id="1.20.1250.20">
    <property type="entry name" value="MFS general substrate transporter like domains"/>
    <property type="match status" value="1"/>
</dbReference>
<feature type="transmembrane region" description="Helical" evidence="6">
    <location>
        <begin position="172"/>
        <end position="191"/>
    </location>
</feature>
<evidence type="ECO:0000256" key="1">
    <source>
        <dbReference type="ARBA" id="ARBA00004651"/>
    </source>
</evidence>
<comment type="subcellular location">
    <subcellularLocation>
        <location evidence="1">Cell membrane</location>
        <topology evidence="1">Multi-pass membrane protein</topology>
    </subcellularLocation>
</comment>
<feature type="transmembrane region" description="Helical" evidence="6">
    <location>
        <begin position="80"/>
        <end position="99"/>
    </location>
</feature>
<dbReference type="PANTHER" id="PTHR43124:SF3">
    <property type="entry name" value="CHLORAMPHENICOL EFFLUX PUMP RV0191"/>
    <property type="match status" value="1"/>
</dbReference>
<name>A0A6J6CL35_9ZZZZ</name>